<evidence type="ECO:0000256" key="1">
    <source>
        <dbReference type="SAM" id="Phobius"/>
    </source>
</evidence>
<keyword evidence="1" id="KW-0472">Membrane</keyword>
<evidence type="ECO:0000313" key="2">
    <source>
        <dbReference type="EMBL" id="KKP66094.1"/>
    </source>
</evidence>
<dbReference type="AlphaFoldDB" id="A0A0G0B9S3"/>
<dbReference type="Proteomes" id="UP000033866">
    <property type="component" value="Unassembled WGS sequence"/>
</dbReference>
<feature type="transmembrane region" description="Helical" evidence="1">
    <location>
        <begin position="442"/>
        <end position="463"/>
    </location>
</feature>
<sequence length="532" mass="62155">MIEEVKAPDRVDGYPLQTPKWLRRGLEMIPGLLVWFMIFSPVIFGLLGLESVFIFYISFLIIYWVYRGAKFVIGIALGVNRMKKDLKRDFVKEIKEVNAKGFDELSYIYLCPVYKEGIEVLEPSFEAWSKSDVGAKKIHVVVAMEERTAKETQIPNFKKLEKKYGKIFASMQYYIHPKDIVGEVTGVKGANINWATRQYVSKLEKEGKDISKYLLITCDCDLRPEPKYLSAITYKYLTVEKPERKYYTSAVYTLNNNIWRVPTLIRVQSSMLTLVILHAWVTEKYEHLPFKSEALSVKETFSSYVVNLKTLKEVHFWDPQLGIDDSTFFWNALIRFKGDFLGEEVYIPTHSDAVENEGIIKSYKSFYKQQHRWGWGVIIFPTTIAALIYEKEISLLKKILIFFSMYKTYIFFTTVVYLITFGLNLLGIVSKGYVFSSVSYNLPQAMSFLLTVLLICNIFIVYYRRIITPIPKGWKWWRYIIDFFEVVLIAVQMLSFGFIPYIQADTEMMLGRGFKKNFYATDKVRMKKGLFK</sequence>
<dbReference type="EMBL" id="LBPV01000005">
    <property type="protein sequence ID" value="KKP66094.1"/>
    <property type="molecule type" value="Genomic_DNA"/>
</dbReference>
<keyword evidence="1" id="KW-0812">Transmembrane</keyword>
<feature type="transmembrane region" description="Helical" evidence="1">
    <location>
        <begin position="409"/>
        <end position="430"/>
    </location>
</feature>
<keyword evidence="1" id="KW-1133">Transmembrane helix</keyword>
<feature type="transmembrane region" description="Helical" evidence="1">
    <location>
        <begin position="28"/>
        <end position="47"/>
    </location>
</feature>
<dbReference type="PANTHER" id="PTHR36851:SF1">
    <property type="entry name" value="GLYCO_TRANS_2-LIKE DOMAIN-CONTAINING PROTEIN"/>
    <property type="match status" value="1"/>
</dbReference>
<dbReference type="SUPFAM" id="SSF53448">
    <property type="entry name" value="Nucleotide-diphospho-sugar transferases"/>
    <property type="match status" value="1"/>
</dbReference>
<dbReference type="Gene3D" id="3.90.550.10">
    <property type="entry name" value="Spore Coat Polysaccharide Biosynthesis Protein SpsA, Chain A"/>
    <property type="match status" value="1"/>
</dbReference>
<dbReference type="InterPro" id="IPR029044">
    <property type="entry name" value="Nucleotide-diphossugar_trans"/>
</dbReference>
<feature type="transmembrane region" description="Helical" evidence="1">
    <location>
        <begin position="53"/>
        <end position="79"/>
    </location>
</feature>
<proteinExistence type="predicted"/>
<organism evidence="2 3">
    <name type="scientific">candidate division WS6 bacterium GW2011_GWE1_34_7</name>
    <dbReference type="NCBI Taxonomy" id="1619093"/>
    <lineage>
        <taxon>Bacteria</taxon>
        <taxon>Candidatus Dojkabacteria</taxon>
    </lineage>
</organism>
<evidence type="ECO:0008006" key="4">
    <source>
        <dbReference type="Google" id="ProtNLM"/>
    </source>
</evidence>
<name>A0A0G0B9S3_9BACT</name>
<comment type="caution">
    <text evidence="2">The sequence shown here is derived from an EMBL/GenBank/DDBJ whole genome shotgun (WGS) entry which is preliminary data.</text>
</comment>
<dbReference type="PANTHER" id="PTHR36851">
    <property type="entry name" value="UNNAMED PRODUCT"/>
    <property type="match status" value="1"/>
</dbReference>
<accession>A0A0G0B9S3</accession>
<gene>
    <name evidence="2" type="ORF">UR61_C0005G0012</name>
</gene>
<feature type="transmembrane region" description="Helical" evidence="1">
    <location>
        <begin position="483"/>
        <end position="502"/>
    </location>
</feature>
<evidence type="ECO:0000313" key="3">
    <source>
        <dbReference type="Proteomes" id="UP000033866"/>
    </source>
</evidence>
<protein>
    <recommendedName>
        <fullName evidence="4">Glycosyltransferase 2-like domain-containing protein</fullName>
    </recommendedName>
</protein>
<reference evidence="2 3" key="1">
    <citation type="journal article" date="2015" name="Nature">
        <title>rRNA introns, odd ribosomes, and small enigmatic genomes across a large radiation of phyla.</title>
        <authorList>
            <person name="Brown C.T."/>
            <person name="Hug L.A."/>
            <person name="Thomas B.C."/>
            <person name="Sharon I."/>
            <person name="Castelle C.J."/>
            <person name="Singh A."/>
            <person name="Wilkins M.J."/>
            <person name="Williams K.H."/>
            <person name="Banfield J.F."/>
        </authorList>
    </citation>
    <scope>NUCLEOTIDE SEQUENCE [LARGE SCALE GENOMIC DNA]</scope>
</reference>